<accession>A0A422N0E2</accession>
<feature type="compositionally biased region" description="Polar residues" evidence="1">
    <location>
        <begin position="177"/>
        <end position="204"/>
    </location>
</feature>
<feature type="region of interest" description="Disordered" evidence="1">
    <location>
        <begin position="130"/>
        <end position="268"/>
    </location>
</feature>
<dbReference type="OrthoDB" id="251528at2759"/>
<evidence type="ECO:0000256" key="1">
    <source>
        <dbReference type="SAM" id="MobiDB-lite"/>
    </source>
</evidence>
<evidence type="ECO:0000313" key="2">
    <source>
        <dbReference type="EMBL" id="RNE98927.1"/>
    </source>
</evidence>
<evidence type="ECO:0000313" key="3">
    <source>
        <dbReference type="Proteomes" id="UP000284403"/>
    </source>
</evidence>
<reference evidence="2 3" key="1">
    <citation type="journal article" date="2018" name="BMC Genomics">
        <title>Genomic comparison of Trypanosoma conorhini and Trypanosoma rangeli to Trypanosoma cruzi strains of high and low virulence.</title>
        <authorList>
            <person name="Bradwell K.R."/>
            <person name="Koparde V.N."/>
            <person name="Matveyev A.V."/>
            <person name="Serrano M.G."/>
            <person name="Alves J.M."/>
            <person name="Parikh H."/>
            <person name="Huang B."/>
            <person name="Lee V."/>
            <person name="Espinosa-Alvarez O."/>
            <person name="Ortiz P.A."/>
            <person name="Costa-Martins A.G."/>
            <person name="Teixeira M.M."/>
            <person name="Buck G.A."/>
        </authorList>
    </citation>
    <scope>NUCLEOTIDE SEQUENCE [LARGE SCALE GENOMIC DNA]</scope>
    <source>
        <strain evidence="2 3">025E</strain>
    </source>
</reference>
<protein>
    <submittedName>
        <fullName evidence="2">Surface antigen 2 (CA-2)</fullName>
    </submittedName>
</protein>
<organism evidence="2 3">
    <name type="scientific">Trypanosoma conorhini</name>
    <dbReference type="NCBI Taxonomy" id="83891"/>
    <lineage>
        <taxon>Eukaryota</taxon>
        <taxon>Discoba</taxon>
        <taxon>Euglenozoa</taxon>
        <taxon>Kinetoplastea</taxon>
        <taxon>Metakinetoplastina</taxon>
        <taxon>Trypanosomatida</taxon>
        <taxon>Trypanosomatidae</taxon>
        <taxon>Trypanosoma</taxon>
    </lineage>
</organism>
<proteinExistence type="predicted"/>
<feature type="non-terminal residue" evidence="2">
    <location>
        <position position="288"/>
    </location>
</feature>
<dbReference type="RefSeq" id="XP_029223933.1">
    <property type="nucleotide sequence ID" value="XM_029376014.1"/>
</dbReference>
<feature type="compositionally biased region" description="Polar residues" evidence="1">
    <location>
        <begin position="150"/>
        <end position="168"/>
    </location>
</feature>
<dbReference type="Proteomes" id="UP000284403">
    <property type="component" value="Unassembled WGS sequence"/>
</dbReference>
<dbReference type="EMBL" id="MKKU01000995">
    <property type="protein sequence ID" value="RNE98927.1"/>
    <property type="molecule type" value="Genomic_DNA"/>
</dbReference>
<dbReference type="AlphaFoldDB" id="A0A422N0E2"/>
<comment type="caution">
    <text evidence="2">The sequence shown here is derived from an EMBL/GenBank/DDBJ whole genome shotgun (WGS) entry which is preliminary data.</text>
</comment>
<keyword evidence="3" id="KW-1185">Reference proteome</keyword>
<dbReference type="GeneID" id="40322800"/>
<sequence>MASHPTRLDAVCEAVHGDFASCGAASLQELCRQVRLLRANVQRLAFEQIPSLDVDITALQEPHLHLSMRTNLRAVVEGNVSTPGNAIVGAESLLSHCKQLTTDCARGSHRLPDKQRLPTTMYAVGYTPHYHQRNLPSFGSTESTERGTIEKQSQQRTPSAQRTQTKSSIQEKETASRETLQQLSSEKSKQTQPFLANKQLQTRQPTEHTRDIKPSPFGQAATGSKAAPFGQSVTGDKAAPFGQAATGDKAAPFGQAATGGTPQTPAFGQAVVGDKAAPFGQAATGGTA</sequence>
<gene>
    <name evidence="2" type="ORF">Tco025E_09189</name>
</gene>
<name>A0A422N0E2_9TRYP</name>